<comment type="caution">
    <text evidence="1">The sequence shown here is derived from an EMBL/GenBank/DDBJ whole genome shotgun (WGS) entry which is preliminary data.</text>
</comment>
<dbReference type="AlphaFoldDB" id="A0ABD1BYQ5"/>
<dbReference type="Proteomes" id="UP001558713">
    <property type="component" value="Unassembled WGS sequence"/>
</dbReference>
<evidence type="ECO:0000313" key="1">
    <source>
        <dbReference type="EMBL" id="KAL1222342.1"/>
    </source>
</evidence>
<proteinExistence type="predicted"/>
<organism evidence="1 2">
    <name type="scientific">Cardamine amara subsp. amara</name>
    <dbReference type="NCBI Taxonomy" id="228776"/>
    <lineage>
        <taxon>Eukaryota</taxon>
        <taxon>Viridiplantae</taxon>
        <taxon>Streptophyta</taxon>
        <taxon>Embryophyta</taxon>
        <taxon>Tracheophyta</taxon>
        <taxon>Spermatophyta</taxon>
        <taxon>Magnoliopsida</taxon>
        <taxon>eudicotyledons</taxon>
        <taxon>Gunneridae</taxon>
        <taxon>Pentapetalae</taxon>
        <taxon>rosids</taxon>
        <taxon>malvids</taxon>
        <taxon>Brassicales</taxon>
        <taxon>Brassicaceae</taxon>
        <taxon>Cardamineae</taxon>
        <taxon>Cardamine</taxon>
    </lineage>
</organism>
<name>A0ABD1BYQ5_CARAN</name>
<reference evidence="1 2" key="1">
    <citation type="submission" date="2024-04" db="EMBL/GenBank/DDBJ databases">
        <title>Genome assembly C_amara_ONT_v2.</title>
        <authorList>
            <person name="Yant L."/>
            <person name="Moore C."/>
            <person name="Slenker M."/>
        </authorList>
    </citation>
    <scope>NUCLEOTIDE SEQUENCE [LARGE SCALE GENOMIC DNA]</scope>
    <source>
        <tissue evidence="1">Leaf</tissue>
    </source>
</reference>
<gene>
    <name evidence="1" type="ORF">V5N11_016037</name>
</gene>
<protein>
    <recommendedName>
        <fullName evidence="3">RNase H type-1 domain-containing protein</fullName>
    </recommendedName>
</protein>
<accession>A0ABD1BYQ5</accession>
<keyword evidence="2" id="KW-1185">Reference proteome</keyword>
<sequence>MNSSWINASRMCGGSWILRDHQGKAHFYARDIFLPDDNKIVAKLRCILWAAQSLYDIRVTDVEFWPQCGAAIKALNNSHDWPKYRSPLFRIMRLRQRF</sequence>
<dbReference type="EMBL" id="JBANAX010000100">
    <property type="protein sequence ID" value="KAL1222342.1"/>
    <property type="molecule type" value="Genomic_DNA"/>
</dbReference>
<evidence type="ECO:0000313" key="2">
    <source>
        <dbReference type="Proteomes" id="UP001558713"/>
    </source>
</evidence>
<evidence type="ECO:0008006" key="3">
    <source>
        <dbReference type="Google" id="ProtNLM"/>
    </source>
</evidence>